<comment type="caution">
    <text evidence="1">The sequence shown here is derived from an EMBL/GenBank/DDBJ whole genome shotgun (WGS) entry which is preliminary data.</text>
</comment>
<organism evidence="1 2">
    <name type="scientific">Bianquea renquensis</name>
    <dbReference type="NCBI Taxonomy" id="2763661"/>
    <lineage>
        <taxon>Bacteria</taxon>
        <taxon>Bacillati</taxon>
        <taxon>Bacillota</taxon>
        <taxon>Clostridia</taxon>
        <taxon>Eubacteriales</taxon>
        <taxon>Bianqueaceae</taxon>
        <taxon>Bianquea</taxon>
    </lineage>
</organism>
<dbReference type="AlphaFoldDB" id="A0A926I2I7"/>
<gene>
    <name evidence="1" type="ORF">H8730_17465</name>
</gene>
<name>A0A926I2I7_9FIRM</name>
<proteinExistence type="predicted"/>
<keyword evidence="2" id="KW-1185">Reference proteome</keyword>
<protein>
    <submittedName>
        <fullName evidence="1">Uncharacterized protein</fullName>
    </submittedName>
</protein>
<evidence type="ECO:0000313" key="1">
    <source>
        <dbReference type="EMBL" id="MBC8545314.1"/>
    </source>
</evidence>
<dbReference type="Proteomes" id="UP000657006">
    <property type="component" value="Unassembled WGS sequence"/>
</dbReference>
<accession>A0A926I2I7</accession>
<dbReference type="EMBL" id="JACRSQ010000109">
    <property type="protein sequence ID" value="MBC8545314.1"/>
    <property type="molecule type" value="Genomic_DNA"/>
</dbReference>
<dbReference type="RefSeq" id="WP_249290323.1">
    <property type="nucleotide sequence ID" value="NZ_JACRSQ010000109.1"/>
</dbReference>
<sequence>MRMLEVHMLNGPLYPVFNLQIAVENSFLLHSFLCHDRTDYHSLIPVLDTVTAAASVVNRSFYI</sequence>
<reference evidence="1" key="1">
    <citation type="submission" date="2020-08" db="EMBL/GenBank/DDBJ databases">
        <title>Genome public.</title>
        <authorList>
            <person name="Liu C."/>
            <person name="Sun Q."/>
        </authorList>
    </citation>
    <scope>NUCLEOTIDE SEQUENCE</scope>
    <source>
        <strain evidence="1">NSJ-32</strain>
    </source>
</reference>
<evidence type="ECO:0000313" key="2">
    <source>
        <dbReference type="Proteomes" id="UP000657006"/>
    </source>
</evidence>